<dbReference type="Gene3D" id="2.40.240.20">
    <property type="entry name" value="Hypothetical PUA domain-like, domain 1"/>
    <property type="match status" value="1"/>
</dbReference>
<comment type="subcellular location">
    <subcellularLocation>
        <location evidence="1 12">Cytoplasm</location>
    </subcellularLocation>
</comment>
<protein>
    <recommendedName>
        <fullName evidence="4 12">Ribosomal RNA small subunit methyltransferase E</fullName>
        <ecNumber evidence="3 12">2.1.1.193</ecNumber>
    </recommendedName>
</protein>
<sequence>MRANYKMQRLFVPDDLSSGAAFDADPQQSHYLAHVLRLGEGAEVLLFNGRDGEWSARISGRTKKAVRLEVLELQRPQPVHPDLVYCFAPLKVGRLDYLVQKAVEMGAGTLVPVITQHTQMKPGIDRLRANAVEAAEQCGILAIPEVRDAVKLEQLLAGWDKERRLIFCDEDASTNNPMAALQGIKERKLALLVGPEGGFSDEERRMLRALPFVTAIPLGSRILRADTAAVAALAVIQATIGDW</sequence>
<dbReference type="NCBIfam" id="NF008696">
    <property type="entry name" value="PRK11713.3-5"/>
    <property type="match status" value="1"/>
</dbReference>
<comment type="similarity">
    <text evidence="2 12">Belongs to the RNA methyltransferase RsmE family.</text>
</comment>
<comment type="caution">
    <text evidence="15">The sequence shown here is derived from an EMBL/GenBank/DDBJ whole genome shotgun (WGS) entry which is preliminary data.</text>
</comment>
<evidence type="ECO:0000256" key="4">
    <source>
        <dbReference type="ARBA" id="ARBA00013673"/>
    </source>
</evidence>
<feature type="domain" description="Ribosomal RNA small subunit methyltransferase E PUA-like" evidence="14">
    <location>
        <begin position="26"/>
        <end position="71"/>
    </location>
</feature>
<evidence type="ECO:0000256" key="2">
    <source>
        <dbReference type="ARBA" id="ARBA00005528"/>
    </source>
</evidence>
<dbReference type="PANTHER" id="PTHR30027:SF3">
    <property type="entry name" value="16S RRNA (URACIL(1498)-N(3))-METHYLTRANSFERASE"/>
    <property type="match status" value="1"/>
</dbReference>
<dbReference type="CDD" id="cd18084">
    <property type="entry name" value="RsmE-like"/>
    <property type="match status" value="1"/>
</dbReference>
<evidence type="ECO:0000256" key="10">
    <source>
        <dbReference type="ARBA" id="ARBA00025699"/>
    </source>
</evidence>
<keyword evidence="6 12" id="KW-0698">rRNA processing</keyword>
<evidence type="ECO:0000256" key="5">
    <source>
        <dbReference type="ARBA" id="ARBA00022490"/>
    </source>
</evidence>
<organism evidence="15 16">
    <name type="scientific">Aminobacter anthyllidis</name>
    <dbReference type="NCBI Taxonomy" id="1035067"/>
    <lineage>
        <taxon>Bacteria</taxon>
        <taxon>Pseudomonadati</taxon>
        <taxon>Pseudomonadota</taxon>
        <taxon>Alphaproteobacteria</taxon>
        <taxon>Hyphomicrobiales</taxon>
        <taxon>Phyllobacteriaceae</taxon>
        <taxon>Aminobacter</taxon>
    </lineage>
</organism>
<dbReference type="GO" id="GO:0070042">
    <property type="term" value="F:rRNA (uridine-N3-)-methyltransferase activity"/>
    <property type="evidence" value="ECO:0007669"/>
    <property type="project" value="TreeGrafter"/>
</dbReference>
<evidence type="ECO:0000256" key="12">
    <source>
        <dbReference type="PIRNR" id="PIRNR015601"/>
    </source>
</evidence>
<evidence type="ECO:0000256" key="11">
    <source>
        <dbReference type="ARBA" id="ARBA00047944"/>
    </source>
</evidence>
<evidence type="ECO:0000259" key="13">
    <source>
        <dbReference type="Pfam" id="PF04452"/>
    </source>
</evidence>
<keyword evidence="16" id="KW-1185">Reference proteome</keyword>
<keyword evidence="5 12" id="KW-0963">Cytoplasm</keyword>
<dbReference type="GO" id="GO:0070475">
    <property type="term" value="P:rRNA base methylation"/>
    <property type="evidence" value="ECO:0007669"/>
    <property type="project" value="TreeGrafter"/>
</dbReference>
<dbReference type="InterPro" id="IPR046886">
    <property type="entry name" value="RsmE_MTase_dom"/>
</dbReference>
<dbReference type="Pfam" id="PF04452">
    <property type="entry name" value="Methyltrans_RNA"/>
    <property type="match status" value="1"/>
</dbReference>
<evidence type="ECO:0000256" key="9">
    <source>
        <dbReference type="ARBA" id="ARBA00022691"/>
    </source>
</evidence>
<proteinExistence type="inferred from homology"/>
<dbReference type="EC" id="2.1.1.193" evidence="3 12"/>
<reference evidence="15" key="2">
    <citation type="submission" date="2021-03" db="EMBL/GenBank/DDBJ databases">
        <authorList>
            <person name="Artuso I."/>
            <person name="Turrini P."/>
            <person name="Pirolo M."/>
            <person name="Lugli G.A."/>
            <person name="Ventura M."/>
            <person name="Visca P."/>
        </authorList>
    </citation>
    <scope>NUCLEOTIDE SEQUENCE</scope>
    <source>
        <strain evidence="15">LMG 26462</strain>
    </source>
</reference>
<evidence type="ECO:0000256" key="7">
    <source>
        <dbReference type="ARBA" id="ARBA00022603"/>
    </source>
</evidence>
<evidence type="ECO:0000256" key="6">
    <source>
        <dbReference type="ARBA" id="ARBA00022552"/>
    </source>
</evidence>
<dbReference type="PANTHER" id="PTHR30027">
    <property type="entry name" value="RIBOSOMAL RNA SMALL SUBUNIT METHYLTRANSFERASE E"/>
    <property type="match status" value="1"/>
</dbReference>
<evidence type="ECO:0000259" key="14">
    <source>
        <dbReference type="Pfam" id="PF20260"/>
    </source>
</evidence>
<dbReference type="InterPro" id="IPR029028">
    <property type="entry name" value="Alpha/beta_knot_MTases"/>
</dbReference>
<keyword evidence="9 12" id="KW-0949">S-adenosyl-L-methionine</keyword>
<reference evidence="15" key="1">
    <citation type="journal article" date="2021" name="Microorganisms">
        <title>Phylogenomic Reconstruction and Metabolic Potential of the Genus Aminobacter.</title>
        <authorList>
            <person name="Artuso I."/>
            <person name="Turrini P."/>
            <person name="Pirolo M."/>
            <person name="Lugli G.A."/>
            <person name="Ventura M."/>
            <person name="Visca P."/>
        </authorList>
    </citation>
    <scope>NUCLEOTIDE SEQUENCE</scope>
    <source>
        <strain evidence="15">LMG 26462</strain>
    </source>
</reference>
<feature type="domain" description="Ribosomal RNA small subunit methyltransferase E methyltransferase" evidence="13">
    <location>
        <begin position="82"/>
        <end position="237"/>
    </location>
</feature>
<dbReference type="InterPro" id="IPR029026">
    <property type="entry name" value="tRNA_m1G_MTases_N"/>
</dbReference>
<gene>
    <name evidence="15" type="ORF">J1C56_08415</name>
</gene>
<dbReference type="EMBL" id="JAFLWW010000002">
    <property type="protein sequence ID" value="MBT1155616.1"/>
    <property type="molecule type" value="Genomic_DNA"/>
</dbReference>
<evidence type="ECO:0000313" key="16">
    <source>
        <dbReference type="Proteomes" id="UP001138921"/>
    </source>
</evidence>
<dbReference type="GO" id="GO:0005737">
    <property type="term" value="C:cytoplasm"/>
    <property type="evidence" value="ECO:0007669"/>
    <property type="project" value="UniProtKB-SubCell"/>
</dbReference>
<dbReference type="Pfam" id="PF20260">
    <property type="entry name" value="PUA_4"/>
    <property type="match status" value="1"/>
</dbReference>
<evidence type="ECO:0000256" key="3">
    <source>
        <dbReference type="ARBA" id="ARBA00012328"/>
    </source>
</evidence>
<dbReference type="SUPFAM" id="SSF75217">
    <property type="entry name" value="alpha/beta knot"/>
    <property type="match status" value="1"/>
</dbReference>
<dbReference type="AlphaFoldDB" id="A0A9X1A934"/>
<accession>A0A9X1A934</accession>
<dbReference type="NCBIfam" id="TIGR00046">
    <property type="entry name" value="RsmE family RNA methyltransferase"/>
    <property type="match status" value="1"/>
</dbReference>
<dbReference type="RefSeq" id="WP_214387836.1">
    <property type="nucleotide sequence ID" value="NZ_JAFLWW010000002.1"/>
</dbReference>
<dbReference type="InterPro" id="IPR015947">
    <property type="entry name" value="PUA-like_sf"/>
</dbReference>
<evidence type="ECO:0000313" key="15">
    <source>
        <dbReference type="EMBL" id="MBT1155616.1"/>
    </source>
</evidence>
<dbReference type="InterPro" id="IPR046887">
    <property type="entry name" value="RsmE_PUA-like"/>
</dbReference>
<keyword evidence="7 12" id="KW-0489">Methyltransferase</keyword>
<dbReference type="Proteomes" id="UP001138921">
    <property type="component" value="Unassembled WGS sequence"/>
</dbReference>
<comment type="function">
    <text evidence="10 12">Specifically methylates the N3 position of the uracil ring of uridine 1498 (m3U1498) in 16S rRNA. Acts on the fully assembled 30S ribosomal subunit.</text>
</comment>
<evidence type="ECO:0000256" key="1">
    <source>
        <dbReference type="ARBA" id="ARBA00004496"/>
    </source>
</evidence>
<dbReference type="SUPFAM" id="SSF88697">
    <property type="entry name" value="PUA domain-like"/>
    <property type="match status" value="1"/>
</dbReference>
<keyword evidence="8 12" id="KW-0808">Transferase</keyword>
<name>A0A9X1A934_9HYPH</name>
<comment type="catalytic activity">
    <reaction evidence="11 12">
        <text>uridine(1498) in 16S rRNA + S-adenosyl-L-methionine = N(3)-methyluridine(1498) in 16S rRNA + S-adenosyl-L-homocysteine + H(+)</text>
        <dbReference type="Rhea" id="RHEA:42920"/>
        <dbReference type="Rhea" id="RHEA-COMP:10283"/>
        <dbReference type="Rhea" id="RHEA-COMP:10284"/>
        <dbReference type="ChEBI" id="CHEBI:15378"/>
        <dbReference type="ChEBI" id="CHEBI:57856"/>
        <dbReference type="ChEBI" id="CHEBI:59789"/>
        <dbReference type="ChEBI" id="CHEBI:65315"/>
        <dbReference type="ChEBI" id="CHEBI:74502"/>
        <dbReference type="EC" id="2.1.1.193"/>
    </reaction>
</comment>
<evidence type="ECO:0000256" key="8">
    <source>
        <dbReference type="ARBA" id="ARBA00022679"/>
    </source>
</evidence>
<dbReference type="PIRSF" id="PIRSF015601">
    <property type="entry name" value="MTase_slr0722"/>
    <property type="match status" value="1"/>
</dbReference>
<dbReference type="Gene3D" id="3.40.1280.10">
    <property type="match status" value="1"/>
</dbReference>
<dbReference type="InterPro" id="IPR006700">
    <property type="entry name" value="RsmE"/>
</dbReference>